<comment type="caution">
    <text evidence="11">The sequence shown here is derived from an EMBL/GenBank/DDBJ whole genome shotgun (WGS) entry which is preliminary data.</text>
</comment>
<feature type="domain" description="Protein kinase" evidence="10">
    <location>
        <begin position="1"/>
        <end position="285"/>
    </location>
</feature>
<dbReference type="GO" id="GO:0005524">
    <property type="term" value="F:ATP binding"/>
    <property type="evidence" value="ECO:0007669"/>
    <property type="project" value="InterPro"/>
</dbReference>
<dbReference type="Pfam" id="PF00069">
    <property type="entry name" value="Pkinase"/>
    <property type="match status" value="1"/>
</dbReference>
<keyword evidence="12" id="KW-1185">Reference proteome</keyword>
<evidence type="ECO:0000256" key="3">
    <source>
        <dbReference type="ARBA" id="ARBA00022692"/>
    </source>
</evidence>
<dbReference type="GO" id="GO:0004672">
    <property type="term" value="F:protein kinase activity"/>
    <property type="evidence" value="ECO:0007669"/>
    <property type="project" value="InterPro"/>
</dbReference>
<keyword evidence="2" id="KW-0433">Leucine-rich repeat</keyword>
<dbReference type="SUPFAM" id="SSF56112">
    <property type="entry name" value="Protein kinase-like (PK-like)"/>
    <property type="match status" value="1"/>
</dbReference>
<evidence type="ECO:0000256" key="2">
    <source>
        <dbReference type="ARBA" id="ARBA00022614"/>
    </source>
</evidence>
<keyword evidence="5" id="KW-0677">Repeat</keyword>
<evidence type="ECO:0000256" key="9">
    <source>
        <dbReference type="ARBA" id="ARBA00023180"/>
    </source>
</evidence>
<dbReference type="GO" id="GO:0016020">
    <property type="term" value="C:membrane"/>
    <property type="evidence" value="ECO:0007669"/>
    <property type="project" value="UniProtKB-SubCell"/>
</dbReference>
<dbReference type="PROSITE" id="PS50011">
    <property type="entry name" value="PROTEIN_KINASE_DOM"/>
    <property type="match status" value="1"/>
</dbReference>
<keyword evidence="6" id="KW-1133">Transmembrane helix</keyword>
<comment type="subcellular location">
    <subcellularLocation>
        <location evidence="1">Membrane</location>
        <topology evidence="1">Single-pass membrane protein</topology>
    </subcellularLocation>
</comment>
<evidence type="ECO:0000313" key="12">
    <source>
        <dbReference type="Proteomes" id="UP001428341"/>
    </source>
</evidence>
<dbReference type="Gene3D" id="1.10.510.10">
    <property type="entry name" value="Transferase(Phosphotransferase) domain 1"/>
    <property type="match status" value="1"/>
</dbReference>
<accession>A0AAP0QMA0</accession>
<organism evidence="11 12">
    <name type="scientific">Citrus x changshan-huyou</name>
    <dbReference type="NCBI Taxonomy" id="2935761"/>
    <lineage>
        <taxon>Eukaryota</taxon>
        <taxon>Viridiplantae</taxon>
        <taxon>Streptophyta</taxon>
        <taxon>Embryophyta</taxon>
        <taxon>Tracheophyta</taxon>
        <taxon>Spermatophyta</taxon>
        <taxon>Magnoliopsida</taxon>
        <taxon>eudicotyledons</taxon>
        <taxon>Gunneridae</taxon>
        <taxon>Pentapetalae</taxon>
        <taxon>rosids</taxon>
        <taxon>malvids</taxon>
        <taxon>Sapindales</taxon>
        <taxon>Rutaceae</taxon>
        <taxon>Aurantioideae</taxon>
        <taxon>Citrus</taxon>
    </lineage>
</organism>
<keyword evidence="8" id="KW-0675">Receptor</keyword>
<evidence type="ECO:0000256" key="7">
    <source>
        <dbReference type="ARBA" id="ARBA00023136"/>
    </source>
</evidence>
<dbReference type="AlphaFoldDB" id="A0AAP0QMA0"/>
<dbReference type="InterPro" id="IPR011009">
    <property type="entry name" value="Kinase-like_dom_sf"/>
</dbReference>
<dbReference type="PANTHER" id="PTHR48055:SF22">
    <property type="entry name" value="LEUCINE-RICH REPEAT RECEPTOR-LIKE SERINE_THREONINE_TYROSINE-PROTEIN KINASE SOBIR1"/>
    <property type="match status" value="1"/>
</dbReference>
<keyword evidence="4" id="KW-0732">Signal</keyword>
<keyword evidence="3" id="KW-0812">Transmembrane</keyword>
<proteinExistence type="predicted"/>
<evidence type="ECO:0000256" key="5">
    <source>
        <dbReference type="ARBA" id="ARBA00022737"/>
    </source>
</evidence>
<evidence type="ECO:0000256" key="1">
    <source>
        <dbReference type="ARBA" id="ARBA00004167"/>
    </source>
</evidence>
<dbReference type="EMBL" id="JBCGBO010000005">
    <property type="protein sequence ID" value="KAK9200736.1"/>
    <property type="molecule type" value="Genomic_DNA"/>
</dbReference>
<dbReference type="Proteomes" id="UP001428341">
    <property type="component" value="Unassembled WGS sequence"/>
</dbReference>
<evidence type="ECO:0000259" key="10">
    <source>
        <dbReference type="PROSITE" id="PS50011"/>
    </source>
</evidence>
<reference evidence="11 12" key="1">
    <citation type="submission" date="2024-05" db="EMBL/GenBank/DDBJ databases">
        <title>Haplotype-resolved chromosome-level genome assembly of Huyou (Citrus changshanensis).</title>
        <authorList>
            <person name="Miao C."/>
            <person name="Chen W."/>
            <person name="Wu Y."/>
            <person name="Wang L."/>
            <person name="Zhao S."/>
            <person name="Grierson D."/>
            <person name="Xu C."/>
            <person name="Chen K."/>
        </authorList>
    </citation>
    <scope>NUCLEOTIDE SEQUENCE [LARGE SCALE GENOMIC DNA]</scope>
    <source>
        <strain evidence="11">01-14</strain>
        <tissue evidence="11">Leaf</tissue>
    </source>
</reference>
<protein>
    <recommendedName>
        <fullName evidence="10">Protein kinase domain-containing protein</fullName>
    </recommendedName>
</protein>
<keyword evidence="9" id="KW-0325">Glycoprotein</keyword>
<evidence type="ECO:0000256" key="4">
    <source>
        <dbReference type="ARBA" id="ARBA00022729"/>
    </source>
</evidence>
<evidence type="ECO:0000313" key="11">
    <source>
        <dbReference type="EMBL" id="KAK9200736.1"/>
    </source>
</evidence>
<evidence type="ECO:0000256" key="6">
    <source>
        <dbReference type="ARBA" id="ARBA00022989"/>
    </source>
</evidence>
<name>A0AAP0QMA0_9ROSI</name>
<dbReference type="PANTHER" id="PTHR48055">
    <property type="entry name" value="LEUCINE-RICH REPEAT RECEPTOR PROTEIN KINASE EMS1"/>
    <property type="match status" value="1"/>
</dbReference>
<gene>
    <name evidence="11" type="ORF">WN944_015934</name>
</gene>
<keyword evidence="7" id="KW-0472">Membrane</keyword>
<dbReference type="InterPro" id="IPR051564">
    <property type="entry name" value="LRR_receptor-like_kinase"/>
</dbReference>
<dbReference type="InterPro" id="IPR000719">
    <property type="entry name" value="Prot_kinase_dom"/>
</dbReference>
<sequence>MIFKWKPVIELTERVLFLAAVRRVGRDPGPAIFSPLIKKAKDLAFLEKKGGLASLEKIGSGGCGEVYKAELPGQNGRMISIKKIVGPPMDAAALIEEDRRRELDWLARHRIALELACGLEYLHMHHCPHIIHRDLNPVNVLLDDDMEARISGFGFARAIPDAHTHITTSNVVGTVEYIAPEYLQMLTRTEKCDIYFGVLLAGLVMGKLPSDKFFQHKNEMSFVKWMRNVMASENPKRAIDSKLVGNGCEEQMLLVLKIACFCTLEDPNERPNSKDVRRMLLQIQH</sequence>
<evidence type="ECO:0000256" key="8">
    <source>
        <dbReference type="ARBA" id="ARBA00023170"/>
    </source>
</evidence>
<dbReference type="FunFam" id="1.10.510.10:FF:000479">
    <property type="entry name" value="Leucine-rich repeat receptor-like protein kinase"/>
    <property type="match status" value="1"/>
</dbReference>